<gene>
    <name evidence="1" type="ORF">LCGC14_0960420</name>
</gene>
<reference evidence="1" key="1">
    <citation type="journal article" date="2015" name="Nature">
        <title>Complex archaea that bridge the gap between prokaryotes and eukaryotes.</title>
        <authorList>
            <person name="Spang A."/>
            <person name="Saw J.H."/>
            <person name="Jorgensen S.L."/>
            <person name="Zaremba-Niedzwiedzka K."/>
            <person name="Martijn J."/>
            <person name="Lind A.E."/>
            <person name="van Eijk R."/>
            <person name="Schleper C."/>
            <person name="Guy L."/>
            <person name="Ettema T.J."/>
        </authorList>
    </citation>
    <scope>NUCLEOTIDE SEQUENCE</scope>
</reference>
<protein>
    <submittedName>
        <fullName evidence="1">Uncharacterized protein</fullName>
    </submittedName>
</protein>
<proteinExistence type="predicted"/>
<dbReference type="AlphaFoldDB" id="A0A0F9RL57"/>
<organism evidence="1">
    <name type="scientific">marine sediment metagenome</name>
    <dbReference type="NCBI Taxonomy" id="412755"/>
    <lineage>
        <taxon>unclassified sequences</taxon>
        <taxon>metagenomes</taxon>
        <taxon>ecological metagenomes</taxon>
    </lineage>
</organism>
<evidence type="ECO:0000313" key="1">
    <source>
        <dbReference type="EMBL" id="KKN17983.1"/>
    </source>
</evidence>
<sequence length="94" mass="10889">MKAKYPTWKYVYRNGRYHVETESGERICTVTNAKDHTLEHARLLSDAPAMRKSLEKIAELLPHGGYAIPCSKLNIPITEELFNILVKYRKEPDE</sequence>
<comment type="caution">
    <text evidence="1">The sequence shown here is derived from an EMBL/GenBank/DDBJ whole genome shotgun (WGS) entry which is preliminary data.</text>
</comment>
<name>A0A0F9RL57_9ZZZZ</name>
<dbReference type="EMBL" id="LAZR01003471">
    <property type="protein sequence ID" value="KKN17983.1"/>
    <property type="molecule type" value="Genomic_DNA"/>
</dbReference>
<accession>A0A0F9RL57</accession>